<keyword evidence="3" id="KW-1185">Reference proteome</keyword>
<evidence type="ECO:0000256" key="1">
    <source>
        <dbReference type="SAM" id="Phobius"/>
    </source>
</evidence>
<feature type="transmembrane region" description="Helical" evidence="1">
    <location>
        <begin position="95"/>
        <end position="114"/>
    </location>
</feature>
<proteinExistence type="predicted"/>
<accession>A0A9N8Z6D8</accession>
<evidence type="ECO:0000313" key="2">
    <source>
        <dbReference type="EMBL" id="CAG8476271.1"/>
    </source>
</evidence>
<keyword evidence="1" id="KW-0472">Membrane</keyword>
<dbReference type="AlphaFoldDB" id="A0A9N8Z6D8"/>
<keyword evidence="1" id="KW-0812">Transmembrane</keyword>
<dbReference type="OrthoDB" id="2152535at2759"/>
<comment type="caution">
    <text evidence="2">The sequence shown here is derived from an EMBL/GenBank/DDBJ whole genome shotgun (WGS) entry which is preliminary data.</text>
</comment>
<name>A0A9N8Z6D8_9GLOM</name>
<protein>
    <submittedName>
        <fullName evidence="2">9405_t:CDS:1</fullName>
    </submittedName>
</protein>
<organism evidence="2 3">
    <name type="scientific">Acaulospora morrowiae</name>
    <dbReference type="NCBI Taxonomy" id="94023"/>
    <lineage>
        <taxon>Eukaryota</taxon>
        <taxon>Fungi</taxon>
        <taxon>Fungi incertae sedis</taxon>
        <taxon>Mucoromycota</taxon>
        <taxon>Glomeromycotina</taxon>
        <taxon>Glomeromycetes</taxon>
        <taxon>Diversisporales</taxon>
        <taxon>Acaulosporaceae</taxon>
        <taxon>Acaulospora</taxon>
    </lineage>
</organism>
<evidence type="ECO:0000313" key="3">
    <source>
        <dbReference type="Proteomes" id="UP000789342"/>
    </source>
</evidence>
<dbReference type="EMBL" id="CAJVPV010000849">
    <property type="protein sequence ID" value="CAG8476271.1"/>
    <property type="molecule type" value="Genomic_DNA"/>
</dbReference>
<gene>
    <name evidence="2" type="ORF">AMORRO_LOCUS2088</name>
</gene>
<reference evidence="2" key="1">
    <citation type="submission" date="2021-06" db="EMBL/GenBank/DDBJ databases">
        <authorList>
            <person name="Kallberg Y."/>
            <person name="Tangrot J."/>
            <person name="Rosling A."/>
        </authorList>
    </citation>
    <scope>NUCLEOTIDE SEQUENCE</scope>
    <source>
        <strain evidence="2">CL551</strain>
    </source>
</reference>
<dbReference type="Proteomes" id="UP000789342">
    <property type="component" value="Unassembled WGS sequence"/>
</dbReference>
<keyword evidence="1" id="KW-1133">Transmembrane helix</keyword>
<sequence length="122" mass="14022">MVYERIHNPRFQNWLYDHSKFAAVMTVCSSANIQAIRLIYSELAGLEIFSAGISIKANKWIMWISVLDAIIEDVPHFVIQLLYHKSRSYYSVIPFFTLVTSVISLLVAILGRFYDALNASEF</sequence>